<dbReference type="InterPro" id="IPR011004">
    <property type="entry name" value="Trimer_LpxA-like_sf"/>
</dbReference>
<keyword evidence="4" id="KW-0677">Repeat</keyword>
<evidence type="ECO:0000256" key="4">
    <source>
        <dbReference type="ARBA" id="ARBA00022737"/>
    </source>
</evidence>
<evidence type="ECO:0000313" key="8">
    <source>
        <dbReference type="Proteomes" id="UP000236311"/>
    </source>
</evidence>
<evidence type="ECO:0000313" key="7">
    <source>
        <dbReference type="EMBL" id="SOY28444.1"/>
    </source>
</evidence>
<dbReference type="EC" id="2.3.1.191" evidence="7"/>
<protein>
    <submittedName>
        <fullName evidence="7">UDP-3-O-(3-hydroxymyristoyl)glucosamine N-acyltransferase</fullName>
        <ecNumber evidence="7">2.3.1.191</ecNumber>
    </submittedName>
</protein>
<dbReference type="GO" id="GO:0016410">
    <property type="term" value="F:N-acyltransferase activity"/>
    <property type="evidence" value="ECO:0007669"/>
    <property type="project" value="InterPro"/>
</dbReference>
<sequence length="297" mass="31946">MKINVGRIVEGKSFDIVGISYIGAPKSNTAMFISKKVEHLLAKLENVDKCLIFAEHQTKIPSFLAEKHAFHFSEKPQLAYARFAVQFAEERFTEEKALRYTLTAGGYYVSEDVNIPDDAYIEPGCVIGPDVQIGENAKILAGTIVRHSTIGNNFLANENAVIGANGFTMAEDEAGNKLRIPTLGRVIIGNNVEVGTHDNISCGSGGDTVIEDYVKIDALVHLGHDVFLQKNVEITAGGIIGGFDSLGEHSYVGINAVLRNRINVGEKAIIGMGSTVTKSVDAGIIVAGNPAKVFEKK</sequence>
<keyword evidence="2" id="KW-0441">Lipid A biosynthesis</keyword>
<organism evidence="7 8">
    <name type="scientific">Acetatifactor muris</name>
    <dbReference type="NCBI Taxonomy" id="879566"/>
    <lineage>
        <taxon>Bacteria</taxon>
        <taxon>Bacillati</taxon>
        <taxon>Bacillota</taxon>
        <taxon>Clostridia</taxon>
        <taxon>Lachnospirales</taxon>
        <taxon>Lachnospiraceae</taxon>
        <taxon>Acetatifactor</taxon>
    </lineage>
</organism>
<dbReference type="Gene3D" id="2.160.10.10">
    <property type="entry name" value="Hexapeptide repeat proteins"/>
    <property type="match status" value="1"/>
</dbReference>
<keyword evidence="8" id="KW-1185">Reference proteome</keyword>
<reference evidence="7 8" key="1">
    <citation type="submission" date="2018-01" db="EMBL/GenBank/DDBJ databases">
        <authorList>
            <person name="Gaut B.S."/>
            <person name="Morton B.R."/>
            <person name="Clegg M.T."/>
            <person name="Duvall M.R."/>
        </authorList>
    </citation>
    <scope>NUCLEOTIDE SEQUENCE [LARGE SCALE GENOMIC DNA]</scope>
    <source>
        <strain evidence="7">GP69</strain>
    </source>
</reference>
<dbReference type="GO" id="GO:0009245">
    <property type="term" value="P:lipid A biosynthetic process"/>
    <property type="evidence" value="ECO:0007669"/>
    <property type="project" value="UniProtKB-KW"/>
</dbReference>
<dbReference type="AlphaFoldDB" id="A0A2K4ZDA6"/>
<dbReference type="PANTHER" id="PTHR43378:SF2">
    <property type="entry name" value="UDP-3-O-ACYLGLUCOSAMINE N-ACYLTRANSFERASE 1, MITOCHONDRIAL-RELATED"/>
    <property type="match status" value="1"/>
</dbReference>
<evidence type="ECO:0000256" key="2">
    <source>
        <dbReference type="ARBA" id="ARBA00022556"/>
    </source>
</evidence>
<keyword evidence="5" id="KW-0443">Lipid metabolism</keyword>
<dbReference type="InterPro" id="IPR018357">
    <property type="entry name" value="Hexapep_transf_CS"/>
</dbReference>
<evidence type="ECO:0000256" key="6">
    <source>
        <dbReference type="ARBA" id="ARBA00023315"/>
    </source>
</evidence>
<evidence type="ECO:0000256" key="3">
    <source>
        <dbReference type="ARBA" id="ARBA00022679"/>
    </source>
</evidence>
<evidence type="ECO:0000256" key="5">
    <source>
        <dbReference type="ARBA" id="ARBA00023098"/>
    </source>
</evidence>
<dbReference type="InterPro" id="IPR001451">
    <property type="entry name" value="Hexapep"/>
</dbReference>
<dbReference type="PANTHER" id="PTHR43378">
    <property type="entry name" value="UDP-3-O-ACYLGLUCOSAMINE N-ACYLTRANSFERASE"/>
    <property type="match status" value="1"/>
</dbReference>
<name>A0A2K4ZDA6_9FIRM</name>
<proteinExistence type="predicted"/>
<dbReference type="PROSITE" id="PS00101">
    <property type="entry name" value="HEXAPEP_TRANSFERASES"/>
    <property type="match status" value="1"/>
</dbReference>
<dbReference type="GO" id="GO:0103118">
    <property type="term" value="F:UDP-3-O-[(3R)-3-hydroxyacyl]-glucosamine N-acyltransferase activity"/>
    <property type="evidence" value="ECO:0007669"/>
    <property type="project" value="UniProtKB-EC"/>
</dbReference>
<dbReference type="InterPro" id="IPR007691">
    <property type="entry name" value="LpxD"/>
</dbReference>
<dbReference type="Proteomes" id="UP000236311">
    <property type="component" value="Unassembled WGS sequence"/>
</dbReference>
<keyword evidence="1" id="KW-0444">Lipid biosynthesis</keyword>
<gene>
    <name evidence="7" type="primary">lpxD_1</name>
    <name evidence="7" type="ORF">AMURIS_01151</name>
</gene>
<dbReference type="GO" id="GO:0016020">
    <property type="term" value="C:membrane"/>
    <property type="evidence" value="ECO:0007669"/>
    <property type="project" value="GOC"/>
</dbReference>
<evidence type="ECO:0000256" key="1">
    <source>
        <dbReference type="ARBA" id="ARBA00022516"/>
    </source>
</evidence>
<dbReference type="SUPFAM" id="SSF51161">
    <property type="entry name" value="Trimeric LpxA-like enzymes"/>
    <property type="match status" value="1"/>
</dbReference>
<accession>A0A2K4ZDA6</accession>
<dbReference type="EMBL" id="OFSM01000005">
    <property type="protein sequence ID" value="SOY28444.1"/>
    <property type="molecule type" value="Genomic_DNA"/>
</dbReference>
<keyword evidence="3 7" id="KW-0808">Transferase</keyword>
<dbReference type="Pfam" id="PF00132">
    <property type="entry name" value="Hexapep"/>
    <property type="match status" value="1"/>
</dbReference>
<keyword evidence="6 7" id="KW-0012">Acyltransferase</keyword>